<dbReference type="PIRSF" id="PIRSF033101">
    <property type="entry name" value="UCP033101"/>
    <property type="match status" value="1"/>
</dbReference>
<feature type="transmembrane region" description="Helical" evidence="1">
    <location>
        <begin position="80"/>
        <end position="102"/>
    </location>
</feature>
<feature type="transmembrane region" description="Helical" evidence="1">
    <location>
        <begin position="181"/>
        <end position="198"/>
    </location>
</feature>
<dbReference type="Pfam" id="PF10086">
    <property type="entry name" value="YhfC"/>
    <property type="match status" value="1"/>
</dbReference>
<accession>A0A6I1FT80</accession>
<keyword evidence="1" id="KW-1133">Transmembrane helix</keyword>
<dbReference type="EMBL" id="WEIO01000008">
    <property type="protein sequence ID" value="KAB7705508.1"/>
    <property type="molecule type" value="Genomic_DNA"/>
</dbReference>
<comment type="caution">
    <text evidence="2">The sequence shown here is derived from an EMBL/GenBank/DDBJ whole genome shotgun (WGS) entry which is preliminary data.</text>
</comment>
<dbReference type="AlphaFoldDB" id="A0A6I1FT80"/>
<feature type="transmembrane region" description="Helical" evidence="1">
    <location>
        <begin position="123"/>
        <end position="143"/>
    </location>
</feature>
<keyword evidence="2" id="KW-0378">Hydrolase</keyword>
<protein>
    <submittedName>
        <fullName evidence="2">YhfC family intramembrane metalloprotease</fullName>
    </submittedName>
</protein>
<dbReference type="GO" id="GO:0006508">
    <property type="term" value="P:proteolysis"/>
    <property type="evidence" value="ECO:0007669"/>
    <property type="project" value="UniProtKB-KW"/>
</dbReference>
<keyword evidence="3" id="KW-1185">Reference proteome</keyword>
<feature type="transmembrane region" description="Helical" evidence="1">
    <location>
        <begin position="231"/>
        <end position="249"/>
    </location>
</feature>
<sequence>MIETTAFAGMAVQFLISILVPVGLIIYWGKKGQFSWKAFLAGMVVFILFAQVLEAGLHVVMIDPTGPSLKMTDNPYVFALYGGLAAAIFEEFGRYFALLFFLKRKREFGDGVSLGIGHGGIEAVLVGAIMAVNMFVYAMMINAGTFESNLSMFPADQVATIKQQVIDNGFGMYLLGGIERVAAIVMQIMFSLMVLLGVRRGKFKYVLYAIGLHFSIDFFVGLYQAGTIKNIFIVEALIIAFALLSFYIIKKLKGQFN</sequence>
<name>A0A6I1FT80_9BACI</name>
<feature type="transmembrane region" description="Helical" evidence="1">
    <location>
        <begin position="39"/>
        <end position="60"/>
    </location>
</feature>
<keyword evidence="2" id="KW-0645">Protease</keyword>
<keyword evidence="1" id="KW-0472">Membrane</keyword>
<dbReference type="RefSeq" id="WP_152152735.1">
    <property type="nucleotide sequence ID" value="NZ_WEIO01000008.1"/>
</dbReference>
<dbReference type="Proteomes" id="UP000429595">
    <property type="component" value="Unassembled WGS sequence"/>
</dbReference>
<feature type="transmembrane region" description="Helical" evidence="1">
    <location>
        <begin position="205"/>
        <end position="225"/>
    </location>
</feature>
<dbReference type="GO" id="GO:0008237">
    <property type="term" value="F:metallopeptidase activity"/>
    <property type="evidence" value="ECO:0007669"/>
    <property type="project" value="UniProtKB-KW"/>
</dbReference>
<proteinExistence type="predicted"/>
<reference evidence="2 3" key="1">
    <citation type="submission" date="2019-10" db="EMBL/GenBank/DDBJ databases">
        <title>Bacillus aerolatum sp. nov., isolated from bioaerosol of sport playgrounds.</title>
        <authorList>
            <person name="Chen P."/>
            <person name="Zhang G."/>
        </authorList>
    </citation>
    <scope>NUCLEOTIDE SEQUENCE [LARGE SCALE GENOMIC DNA]</scope>
    <source>
        <strain evidence="2 3">CX253</strain>
    </source>
</reference>
<dbReference type="InterPro" id="IPR011397">
    <property type="entry name" value="YhfC"/>
</dbReference>
<keyword evidence="1" id="KW-0812">Transmembrane</keyword>
<gene>
    <name evidence="2" type="ORF">F9802_13270</name>
</gene>
<evidence type="ECO:0000313" key="2">
    <source>
        <dbReference type="EMBL" id="KAB7705508.1"/>
    </source>
</evidence>
<evidence type="ECO:0000256" key="1">
    <source>
        <dbReference type="SAM" id="Phobius"/>
    </source>
</evidence>
<evidence type="ECO:0000313" key="3">
    <source>
        <dbReference type="Proteomes" id="UP000429595"/>
    </source>
</evidence>
<feature type="transmembrane region" description="Helical" evidence="1">
    <location>
        <begin position="6"/>
        <end position="27"/>
    </location>
</feature>
<keyword evidence="2" id="KW-0482">Metalloprotease</keyword>
<organism evidence="2 3">
    <name type="scientific">Bacillus aerolatus</name>
    <dbReference type="NCBI Taxonomy" id="2653354"/>
    <lineage>
        <taxon>Bacteria</taxon>
        <taxon>Bacillati</taxon>
        <taxon>Bacillota</taxon>
        <taxon>Bacilli</taxon>
        <taxon>Bacillales</taxon>
        <taxon>Bacillaceae</taxon>
        <taxon>Bacillus</taxon>
    </lineage>
</organism>